<feature type="compositionally biased region" description="Acidic residues" evidence="2">
    <location>
        <begin position="1261"/>
        <end position="1275"/>
    </location>
</feature>
<sequence length="4154" mass="455969">MRRHVAESSKRHLMPLPKHPDLDDDAGGKRARGKRHKEEERPLHVASEPTTLERKYELKNDLASTTSRIDALVADYDRSDAILAGGAPLVGPEERKYVESILSDSAATKRSLKNALLDVSEWQRTMTDARLVETVEAEAEVAQLQKSMRSGWDLLTEAHTHSKKTLGMLEKAVTKAKEDGAKAATDAMEKSKNSGDLRKTGAARHARELKGLQAEVEKLTHQLAIAHDGIARADAHGESMAKMARDAKDSAQTIKEEYGHELDQLNALVANFQQADRIAHLGWRDAQAKAALDEIQDLSNSKDSPAELKRELDDHRKQLGDVESELRSNKGVLSTVQHELETLKVKDKKPKKGAHAKPEKMTTDLLHGDDPPLQELQKALLKEIGRGCEPDVLKELTTKIGSAAAATEKRAKKAEADAEKAKNAAPAVVAAPAPAADAPDLSWDLDRARETIADLEQQLGMKTSELEFVKDKRAKERAEYAKKKPAEDAAPSVTKEEVAALEGERDALQAQVEAAQTKLADLAKKAEFKVAELKRLDDRKKTAEAAVERLNGEQADLMATQEKTQDATARMQKKLEDARKAGKKEAPKEEVKAEAPLELQIDDQGSVASSVSLDNGSPGKKKNPEALAYSQAMDALVSVMPRAAKESEIPNFKGSDLGRFPLVMPEPVREAVLAGYKEKIKTEKAEAKAIAKAEMLSSLESNRGDPRASRAIKNNARASAANWRNIRATAKMGRGTVNARSTQQNLGYGYSPTSEFKKKQRERQPPKDRSPDRGSPPPKDPEPTTREKKKREMVGYKKKDRTPKVNPYAKAAKEKEERAAARKDARRGSPRRGDGSGGSGDEGAPSSDSGDERPGAPLDPAEAKRKAEALKERRRKDRERVQELKREEREKRRERKNRKRADEGLPPIESVDDDDDDDEEDFDDSYPESYAGSEPDEPFVRPSEVFGSSRLQTNASWDDVVGEDRLSNRGAFREETPEHYGGRLTNSFDEYEDEDDDSFVEIDEEDEVEKILNTYLKPAEQRHAHVQQRRSSLCGRDLAKIHEDYHANDGANLEEDDHEDLHHAIVNDDDHAFVHGQIEEIYAARVKADLDAVKEKLAKTEGELDAERQEKLELATKSAEQAREIAELNLFLKKAEKLLVEVRKRDASDPSKGQPKEGFGSHRANQQEDAHRRAMEETINMANAMKKSKVHQAAATVKSLIRMEGPAAEHLVAEQIDGQVSEEDVKKERSKSFKDIGKKMTNSRSLLKKFAGKKKKKAEDVPEEEAPEDGDDDAPGEAGPTRLGNRNRFLGKKAKNAKALDVPEPIPGSPSKADGAAASPVQPDDPPPYDDPDAAIDPATGDPEGFFIPVDDEGNAIPGVAPVRWGDPTGPKYGSDNTHVRYVRVSSLPQVEGERPKSVGRPFFAFEYAEALQRSSAARAGRPPSAATPPNASEQAALDAPTEAAEPPREAAAAAPPEPEVRVVEKQTVRLMKDPAAELEIRRLQKELEQMHKAAAQSMAALSRKTGVNVAAALEASKHVFKEERVRGDAAKKDVAAKVVEIVADRAGIEAADRDEIAELIVLHDYVEGVEAVVENVKSGVDAAKATRVSRAKDGRRVSVAARPGSMKQVPAAPEPRDTAGAEAPPVEDAVAAAEPPKEKVIEAHEVARRDPEEDPTEPQILAPRVSHKAGEELHHLAQGQDMINVSVDIGNRGPRGMSAADKATIAKLESHVALLRECMEKQQAAMLAAAMTRFDRPPKSKWANLHKLMAEVQIDDDDDDDDDDRAELKDVDQSAVARFASQIEGFQMANRTEPTQAAAGDLEITGHKSKHIDEEGDDEPIPLNSILEELRRSKFTRPQKETSKQDAALADAGRELAAVRDALINDMREGLHEQLGRMPATAARTAKLFDKQANALEHLHKDLADDAEHEAPIEEYHAEAVDAEDAAWDVVDEQRAELTASKLTLKQALNRSRMAITTANRLRKMKKFQDMDPESRGSLKFTDAERTILADDAAEKQGKAMEIAAGTVEQMMTGVTSLEAGDPEELDDDEERELVYQAFNPLTAKKVRAKAKKLAAKTGVVEAPDGHVDVDEETMKHLREHENARIQAQLKQLRSIIPKEDGGDTTDADSVQLHLNQLSALALAAGVNPQAVAQLNPYAAAPAPKKKKLKLNFTPLHTDAPQTARKDEPPEVIEPDDEYEEAEETTVNVDRMVNQLFDIADGGLDDIGEDEEEDFAYEGFGQPISVNAMSSSIVGHVARLSAPSVDGAEKAAEEFFERAAQNEVSRLEEALERARVKAEESLRDDVIEEEDEDDEPEEEDDDGPLPRESTRSVRELMRKGKKKSPKEIRQEQEMKKLQKELVDARLQLERLNEDKRARGTRAAAGAAAAMQGYRRSGRKQGSLKTAGFSFGRPPADASGETTVVYRDPRLDDIKTYDGVLQSMLSEIRSNVNAESDASERAAADAQANRATTSRMSKYGANIESQLNELAAVMAERQNVLASVMRGAPPAMPTRIIKVGAKKKKGRNSAKGFKGFVPPGAMLPGQDNGRQSMKADAPHEEPPPTAAPPPEPGAAPDEGGAFMTPGDVGSLKEQAIKMAMATLKKQMPDFDKDMAAFVEQATEQMLAVVSAQTAELEKREIAVEQALARANEATRLREEAHGHVETKKAHEVAKIRYVTDQVTTAKTLLERGQLDESVDFLEKVSPPVPEPLPEMKPIPHVRKKEGPAFGNNLMQQVTEQLRPGSPAAAPQLQVRKRTTRVTNAVGAVVAVDTAARPHLEFASLEHLLDELHTSAMDNWASGGDGAPSRPNTQERRRRAEARRKREEGATAEIREFSDRLRRQRSSIREEYQHHVDERVEAFVKNEMHENGAEAKRIANEIKQQIAKAQHDKVRLSTDQVADGLAAHLDELGSEAADDVARRVTAVAHDADAMEKLLFDEMNSVSSKNAFSIKKKQRRAEAADEEDDDDDDPDSDFKRNFDRQMSLRFKDRSRESVRDGPVGRVVSRLGKDARLGTAYDAQLAAAMAEIAGDIAERWGVADASKCADLVAKTVEDMVAYARRSRANASAGSIVVSRLGEAVASEINAFTKDQRSGADLTDADIEGIVSLVDEALAAKMVHREVHQESAAQQVIKYISGDISDNMSTQIRNLVASELASMAQQIGTSIARQLGADAQTTANVGKIISSHVKDNGRKGKGGVGVVIVDQLRTIIDTQRRATELMLQQRPQERVLVAGRSPTASPEPPREPAPHEFAPIRDDDGAAASPGKHAKKPKSPKKHHHSKKPEDPAAPDAADDDEAAASSDSDDEAAPPAVQEDEEFEETLTAVLAAVGDEEEPTLAVSSKALGGLEVEHESLVSLKEELLTLQRAHERAQAQTPDAAVDDDVREEVLVKLEVVNERLATVEEVRDEITGSIKGWGIDALVVARHENDKLARKAKAMAGWLAAVGNDGGNDAYKTYEGTSRAMAREIDARGGWRAALTLSDGSLNEDIDPTVWPPADAFKIMEQLMLYYKEEVNAQANAKFDAEDELLELRKKVKEQTQELEDKGAKLTKAQASMKQLAKGGKPRKSMFEAAASSNAVMHEGKMIDADQVGADDFDVDAFLKRPEGMADGRMTLDHLNKWQDERVAAASLRVEVAKVLSLVLGSPMALLVQRPMPDVDLDPINKFKDDMKRTAFGKKQLGNKASLFDADAIAEKSVDSSQYTLGIHAARKEKKAETSLRLRNAPAKAPVLLEDPLDVGPGPVEPPPDPKPGEAPPANTYADEIAVHYGPRNMEKAQSLLETVRRGMRGMKGYDGSEKDNERVHRTVVGALNKDKGDVTTLREILDRVVRREKEQRSQIDLLEREVRVIVRSQVENQRRVDALEAAYESESASDVVANLRAEIRSCHEDAERSEATIASLQETLAETNADDGQLERLEYMMAKYRDVAEIHGALLPQYAAVDEELEAVRTMSRLRKFKAGERDPLEAKAGQLQDRKDELEHRLLVIFREVQEVEKLMVRLYEKVEAATQFVFSGSSYRGMLVWASDKEERRLNRAPSPRLAAAARAAAAPVRSLLDPLPIVPKSVSDPLESAFGRGAGLLPPPPGVARPRDAPPTQKTQPGRVESYRSLANLAAKVTTKPRRDPEEDAAQVLNEATLKLKYNVMAGLEDRHKLRPLRNLPSTSIKRFQSRTG</sequence>
<feature type="compositionally biased region" description="Basic and acidic residues" evidence="2">
    <location>
        <begin position="1223"/>
        <end position="1238"/>
    </location>
</feature>
<feature type="compositionally biased region" description="Basic residues" evidence="2">
    <location>
        <begin position="1246"/>
        <end position="1256"/>
    </location>
</feature>
<feature type="region of interest" description="Disordered" evidence="2">
    <location>
        <begin position="2929"/>
        <end position="2959"/>
    </location>
</feature>
<feature type="compositionally biased region" description="Polar residues" evidence="2">
    <location>
        <begin position="738"/>
        <end position="754"/>
    </location>
</feature>
<feature type="compositionally biased region" description="Low complexity" evidence="2">
    <location>
        <begin position="1414"/>
        <end position="1430"/>
    </location>
</feature>
<dbReference type="OrthoDB" id="10690311at2759"/>
<feature type="region of interest" description="Disordered" evidence="2">
    <location>
        <begin position="1143"/>
        <end position="1172"/>
    </location>
</feature>
<proteinExistence type="predicted"/>
<feature type="region of interest" description="Disordered" evidence="2">
    <location>
        <begin position="553"/>
        <end position="625"/>
    </location>
</feature>
<feature type="compositionally biased region" description="Basic and acidic residues" evidence="2">
    <location>
        <begin position="573"/>
        <end position="595"/>
    </location>
</feature>
<feature type="region of interest" description="Disordered" evidence="2">
    <location>
        <begin position="1"/>
        <end position="48"/>
    </location>
</feature>
<gene>
    <name evidence="3" type="ORF">AURANDRAFT_71891</name>
</gene>
<dbReference type="PANTHER" id="PTHR45615:SF40">
    <property type="entry name" value="MYOSIN HEAVY CHAIN, NON-MUSCLE"/>
    <property type="match status" value="1"/>
</dbReference>
<evidence type="ECO:0000256" key="1">
    <source>
        <dbReference type="SAM" id="Coils"/>
    </source>
</evidence>
<feature type="region of interest" description="Disordered" evidence="2">
    <location>
        <begin position="698"/>
        <end position="995"/>
    </location>
</feature>
<feature type="region of interest" description="Disordered" evidence="2">
    <location>
        <begin position="476"/>
        <end position="496"/>
    </location>
</feature>
<feature type="compositionally biased region" description="Basic and acidic residues" evidence="2">
    <location>
        <begin position="811"/>
        <end position="834"/>
    </location>
</feature>
<protein>
    <submittedName>
        <fullName evidence="3">Uncharacterized protein</fullName>
    </submittedName>
</protein>
<dbReference type="GeneID" id="20228452"/>
<keyword evidence="1" id="KW-0175">Coiled coil</keyword>
<feature type="compositionally biased region" description="Pro residues" evidence="2">
    <location>
        <begin position="2543"/>
        <end position="2553"/>
    </location>
</feature>
<dbReference type="EMBL" id="GL833132">
    <property type="protein sequence ID" value="EGB07064.1"/>
    <property type="molecule type" value="Genomic_DNA"/>
</dbReference>
<feature type="region of interest" description="Disordered" evidence="2">
    <location>
        <begin position="4055"/>
        <end position="4087"/>
    </location>
</feature>
<feature type="compositionally biased region" description="Basic and acidic residues" evidence="2">
    <location>
        <begin position="762"/>
        <end position="772"/>
    </location>
</feature>
<feature type="compositionally biased region" description="Low complexity" evidence="2">
    <location>
        <begin position="714"/>
        <end position="728"/>
    </location>
</feature>
<feature type="compositionally biased region" description="Low complexity" evidence="2">
    <location>
        <begin position="1440"/>
        <end position="1455"/>
    </location>
</feature>
<feature type="compositionally biased region" description="Basic and acidic residues" evidence="2">
    <location>
        <begin position="878"/>
        <end position="891"/>
    </location>
</feature>
<feature type="compositionally biased region" description="Acidic residues" evidence="2">
    <location>
        <begin position="2287"/>
        <end position="2304"/>
    </location>
</feature>
<feature type="region of interest" description="Disordered" evidence="2">
    <location>
        <begin position="347"/>
        <end position="370"/>
    </location>
</feature>
<dbReference type="GO" id="GO:0000146">
    <property type="term" value="F:microfilament motor activity"/>
    <property type="evidence" value="ECO:0007669"/>
    <property type="project" value="TreeGrafter"/>
</dbReference>
<feature type="compositionally biased region" description="Acidic residues" evidence="2">
    <location>
        <begin position="910"/>
        <end position="926"/>
    </location>
</feature>
<feature type="region of interest" description="Disordered" evidence="2">
    <location>
        <begin position="2777"/>
        <end position="2809"/>
    </location>
</feature>
<feature type="compositionally biased region" description="Basic and acidic residues" evidence="2">
    <location>
        <begin position="1"/>
        <end position="10"/>
    </location>
</feature>
<evidence type="ECO:0000313" key="3">
    <source>
        <dbReference type="EMBL" id="EGB07064.1"/>
    </source>
</evidence>
<dbReference type="RefSeq" id="XP_009038299.1">
    <property type="nucleotide sequence ID" value="XM_009040051.1"/>
</dbReference>
<feature type="compositionally biased region" description="Basic and acidic residues" evidence="2">
    <location>
        <begin position="356"/>
        <end position="370"/>
    </location>
</feature>
<reference evidence="3 4" key="1">
    <citation type="journal article" date="2011" name="Proc. Natl. Acad. Sci. U.S.A.">
        <title>Niche of harmful alga Aureococcus anophagefferens revealed through ecogenomics.</title>
        <authorList>
            <person name="Gobler C.J."/>
            <person name="Berry D.L."/>
            <person name="Dyhrman S.T."/>
            <person name="Wilhelm S.W."/>
            <person name="Salamov A."/>
            <person name="Lobanov A.V."/>
            <person name="Zhang Y."/>
            <person name="Collier J.L."/>
            <person name="Wurch L.L."/>
            <person name="Kustka A.B."/>
            <person name="Dill B.D."/>
            <person name="Shah M."/>
            <person name="VerBerkmoes N.C."/>
            <person name="Kuo A."/>
            <person name="Terry A."/>
            <person name="Pangilinan J."/>
            <person name="Lindquist E.A."/>
            <person name="Lucas S."/>
            <person name="Paulsen I.T."/>
            <person name="Hattenrath-Lehmann T.K."/>
            <person name="Talmage S.C."/>
            <person name="Walker E.A."/>
            <person name="Koch F."/>
            <person name="Burson A.M."/>
            <person name="Marcoval M.A."/>
            <person name="Tang Y.Z."/>
            <person name="Lecleir G.R."/>
            <person name="Coyne K.J."/>
            <person name="Berg G.M."/>
            <person name="Bertrand E.M."/>
            <person name="Saito M.A."/>
            <person name="Gladyshev V.N."/>
            <person name="Grigoriev I.V."/>
        </authorList>
    </citation>
    <scope>NUCLEOTIDE SEQUENCE [LARGE SCALE GENOMIC DNA]</scope>
    <source>
        <strain evidence="4">CCMP 1984</strain>
    </source>
</reference>
<feature type="compositionally biased region" description="Basic and acidic residues" evidence="2">
    <location>
        <begin position="3224"/>
        <end position="3240"/>
    </location>
</feature>
<dbReference type="GO" id="GO:0051015">
    <property type="term" value="F:actin filament binding"/>
    <property type="evidence" value="ECO:0007669"/>
    <property type="project" value="TreeGrafter"/>
</dbReference>
<feature type="region of interest" description="Disordered" evidence="2">
    <location>
        <begin position="3209"/>
        <end position="3300"/>
    </location>
</feature>
<feature type="compositionally biased region" description="Acidic residues" evidence="2">
    <location>
        <begin position="3273"/>
        <end position="3300"/>
    </location>
</feature>
<feature type="region of interest" description="Disordered" evidence="2">
    <location>
        <begin position="3713"/>
        <end position="3740"/>
    </location>
</feature>
<feature type="region of interest" description="Disordered" evidence="2">
    <location>
        <begin position="2432"/>
        <end position="2454"/>
    </location>
</feature>
<feature type="region of interest" description="Disordered" evidence="2">
    <location>
        <begin position="404"/>
        <end position="442"/>
    </location>
</feature>
<dbReference type="InParanoid" id="F0YD41"/>
<feature type="region of interest" description="Disordered" evidence="2">
    <location>
        <begin position="183"/>
        <end position="204"/>
    </location>
</feature>
<dbReference type="GO" id="GO:0032982">
    <property type="term" value="C:myosin filament"/>
    <property type="evidence" value="ECO:0007669"/>
    <property type="project" value="TreeGrafter"/>
</dbReference>
<name>F0YD41_AURAN</name>
<feature type="coiled-coil region" evidence="1">
    <location>
        <begin position="3858"/>
        <end position="3892"/>
    </location>
</feature>
<organism evidence="4">
    <name type="scientific">Aureococcus anophagefferens</name>
    <name type="common">Harmful bloom alga</name>
    <dbReference type="NCBI Taxonomy" id="44056"/>
    <lineage>
        <taxon>Eukaryota</taxon>
        <taxon>Sar</taxon>
        <taxon>Stramenopiles</taxon>
        <taxon>Ochrophyta</taxon>
        <taxon>Pelagophyceae</taxon>
        <taxon>Pelagomonadales</taxon>
        <taxon>Pelagomonadaceae</taxon>
        <taxon>Aureococcus</taxon>
    </lineage>
</organism>
<feature type="compositionally biased region" description="Basic and acidic residues" evidence="2">
    <location>
        <begin position="476"/>
        <end position="487"/>
    </location>
</feature>
<feature type="compositionally biased region" description="Pro residues" evidence="2">
    <location>
        <begin position="3724"/>
        <end position="3736"/>
    </location>
</feature>
<feature type="coiled-coil region" evidence="1">
    <location>
        <begin position="3503"/>
        <end position="3534"/>
    </location>
</feature>
<feature type="compositionally biased region" description="Basic and acidic residues" evidence="2">
    <location>
        <begin position="2305"/>
        <end position="2319"/>
    </location>
</feature>
<feature type="region of interest" description="Disordered" evidence="2">
    <location>
        <begin position="1213"/>
        <end position="1377"/>
    </location>
</feature>
<feature type="compositionally biased region" description="Basic and acidic residues" evidence="2">
    <location>
        <begin position="407"/>
        <end position="422"/>
    </location>
</feature>
<dbReference type="PANTHER" id="PTHR45615">
    <property type="entry name" value="MYOSIN HEAVY CHAIN, NON-MUSCLE"/>
    <property type="match status" value="1"/>
</dbReference>
<accession>F0YD41</accession>
<dbReference type="GO" id="GO:0005737">
    <property type="term" value="C:cytoplasm"/>
    <property type="evidence" value="ECO:0007669"/>
    <property type="project" value="TreeGrafter"/>
</dbReference>
<feature type="region of interest" description="Disordered" evidence="2">
    <location>
        <begin position="1414"/>
        <end position="1462"/>
    </location>
</feature>
<feature type="region of interest" description="Disordered" evidence="2">
    <location>
        <begin position="1594"/>
        <end position="1635"/>
    </location>
</feature>
<dbReference type="OMA" id="WTEDESE"/>
<feature type="compositionally biased region" description="Low complexity" evidence="2">
    <location>
        <begin position="1622"/>
        <end position="1635"/>
    </location>
</feature>
<feature type="compositionally biased region" description="Low complexity" evidence="2">
    <location>
        <begin position="423"/>
        <end position="440"/>
    </location>
</feature>
<feature type="compositionally biased region" description="Basic residues" evidence="2">
    <location>
        <begin position="3248"/>
        <end position="3263"/>
    </location>
</feature>
<evidence type="ECO:0000256" key="2">
    <source>
        <dbReference type="SAM" id="MobiDB-lite"/>
    </source>
</evidence>
<dbReference type="KEGG" id="aaf:AURANDRAFT_71891"/>
<evidence type="ECO:0000313" key="4">
    <source>
        <dbReference type="Proteomes" id="UP000002729"/>
    </source>
</evidence>
<feature type="compositionally biased region" description="Acidic residues" evidence="2">
    <location>
        <begin position="2942"/>
        <end position="2953"/>
    </location>
</feature>
<dbReference type="Proteomes" id="UP000002729">
    <property type="component" value="Unassembled WGS sequence"/>
</dbReference>
<feature type="region of interest" description="Disordered" evidence="2">
    <location>
        <begin position="2279"/>
        <end position="2334"/>
    </location>
</feature>
<dbReference type="GO" id="GO:0016460">
    <property type="term" value="C:myosin II complex"/>
    <property type="evidence" value="ECO:0007669"/>
    <property type="project" value="TreeGrafter"/>
</dbReference>
<keyword evidence="4" id="KW-1185">Reference proteome</keyword>
<feature type="compositionally biased region" description="Basic and acidic residues" evidence="2">
    <location>
        <begin position="962"/>
        <end position="981"/>
    </location>
</feature>
<feature type="compositionally biased region" description="Basic and acidic residues" evidence="2">
    <location>
        <begin position="861"/>
        <end position="871"/>
    </location>
</feature>
<feature type="compositionally biased region" description="Polar residues" evidence="2">
    <location>
        <begin position="606"/>
        <end position="615"/>
    </location>
</feature>
<feature type="region of interest" description="Disordered" evidence="2">
    <location>
        <begin position="2501"/>
        <end position="2567"/>
    </location>
</feature>
<feature type="compositionally biased region" description="Basic and acidic residues" evidence="2">
    <location>
        <begin position="779"/>
        <end position="797"/>
    </location>
</feature>